<comment type="caution">
    <text evidence="2">The sequence shown here is derived from an EMBL/GenBank/DDBJ whole genome shotgun (WGS) entry which is preliminary data.</text>
</comment>
<evidence type="ECO:0000313" key="3">
    <source>
        <dbReference type="Proteomes" id="UP001497444"/>
    </source>
</evidence>
<accession>A0ABP0VGW2</accession>
<feature type="compositionally biased region" description="Basic and acidic residues" evidence="1">
    <location>
        <begin position="39"/>
        <end position="54"/>
    </location>
</feature>
<reference evidence="2" key="1">
    <citation type="submission" date="2024-02" db="EMBL/GenBank/DDBJ databases">
        <authorList>
            <consortium name="ELIXIR-Norway"/>
            <consortium name="Elixir Norway"/>
        </authorList>
    </citation>
    <scope>NUCLEOTIDE SEQUENCE</scope>
</reference>
<name>A0ABP0VGW2_9BRYO</name>
<feature type="compositionally biased region" description="Polar residues" evidence="1">
    <location>
        <begin position="57"/>
        <end position="69"/>
    </location>
</feature>
<organism evidence="2 3">
    <name type="scientific">Sphagnum jensenii</name>
    <dbReference type="NCBI Taxonomy" id="128206"/>
    <lineage>
        <taxon>Eukaryota</taxon>
        <taxon>Viridiplantae</taxon>
        <taxon>Streptophyta</taxon>
        <taxon>Embryophyta</taxon>
        <taxon>Bryophyta</taxon>
        <taxon>Sphagnophytina</taxon>
        <taxon>Sphagnopsida</taxon>
        <taxon>Sphagnales</taxon>
        <taxon>Sphagnaceae</taxon>
        <taxon>Sphagnum</taxon>
    </lineage>
</organism>
<keyword evidence="3" id="KW-1185">Reference proteome</keyword>
<evidence type="ECO:0000256" key="1">
    <source>
        <dbReference type="SAM" id="MobiDB-lite"/>
    </source>
</evidence>
<sequence length="100" mass="11232">MEILGSWTYIGDVVAGMEVLDGGAKSIKSKQGVLSVKSSDLRQKSQRREPDKWTFLDGSSKSRTSQADVKSSDLQQKKSKKEREHEHSAEIWNRISPKTP</sequence>
<feature type="region of interest" description="Disordered" evidence="1">
    <location>
        <begin position="31"/>
        <end position="100"/>
    </location>
</feature>
<dbReference type="EMBL" id="CAXAQS010000931">
    <property type="protein sequence ID" value="CAK9253687.1"/>
    <property type="molecule type" value="Genomic_DNA"/>
</dbReference>
<evidence type="ECO:0000313" key="2">
    <source>
        <dbReference type="EMBL" id="CAK9253687.1"/>
    </source>
</evidence>
<proteinExistence type="predicted"/>
<dbReference type="Proteomes" id="UP001497444">
    <property type="component" value="Unassembled WGS sequence"/>
</dbReference>
<protein>
    <recommendedName>
        <fullName evidence="4">Peptidylprolyl isomerase</fullName>
    </recommendedName>
</protein>
<gene>
    <name evidence="2" type="ORF">CSSPJE1EN1_LOCUS29065</name>
</gene>
<evidence type="ECO:0008006" key="4">
    <source>
        <dbReference type="Google" id="ProtNLM"/>
    </source>
</evidence>